<dbReference type="SUPFAM" id="SSF109604">
    <property type="entry name" value="HD-domain/PDEase-like"/>
    <property type="match status" value="1"/>
</dbReference>
<accession>A0ABT5FFP7</accession>
<keyword evidence="3" id="KW-1185">Reference proteome</keyword>
<reference evidence="2 3" key="1">
    <citation type="submission" date="2023-01" db="EMBL/GenBank/DDBJ databases">
        <title>Psychrosphaera sp. nov., isolated from marine algae.</title>
        <authorList>
            <person name="Bayburt H."/>
            <person name="Choi B.J."/>
            <person name="Kim J.M."/>
            <person name="Choi D.G."/>
            <person name="Jeon C.O."/>
        </authorList>
    </citation>
    <scope>NUCLEOTIDE SEQUENCE [LARGE SCALE GENOMIC DNA]</scope>
    <source>
        <strain evidence="2 3">G1-22</strain>
    </source>
</reference>
<organism evidence="2 3">
    <name type="scientific">Psychrosphaera algicola</name>
    <dbReference type="NCBI Taxonomy" id="3023714"/>
    <lineage>
        <taxon>Bacteria</taxon>
        <taxon>Pseudomonadati</taxon>
        <taxon>Pseudomonadota</taxon>
        <taxon>Gammaproteobacteria</taxon>
        <taxon>Alteromonadales</taxon>
        <taxon>Pseudoalteromonadaceae</taxon>
        <taxon>Psychrosphaera</taxon>
    </lineage>
</organism>
<sequence length="68" mass="7861">MIILRLSVLLNIKRQANFIPDIKFEVDDHSMFLTFPKGWLADHPVIAADLKMEQVYLANIGFKLKFGE</sequence>
<name>A0ABT5FFP7_9GAMM</name>
<evidence type="ECO:0000313" key="2">
    <source>
        <dbReference type="EMBL" id="MDC2889445.1"/>
    </source>
</evidence>
<dbReference type="Gene3D" id="3.30.70.2260">
    <property type="match status" value="1"/>
</dbReference>
<proteinExistence type="predicted"/>
<dbReference type="InterPro" id="IPR048950">
    <property type="entry name" value="Ppx_GppA_C"/>
</dbReference>
<gene>
    <name evidence="2" type="ORF">PN838_12485</name>
</gene>
<protein>
    <recommendedName>
        <fullName evidence="1">Ppx/GppA phosphatase C-terminal domain-containing protein</fullName>
    </recommendedName>
</protein>
<dbReference type="Proteomes" id="UP001528411">
    <property type="component" value="Unassembled WGS sequence"/>
</dbReference>
<feature type="domain" description="Ppx/GppA phosphatase C-terminal" evidence="1">
    <location>
        <begin position="2"/>
        <end position="54"/>
    </location>
</feature>
<dbReference type="Pfam" id="PF21447">
    <property type="entry name" value="Ppx-GppA_III"/>
    <property type="match status" value="1"/>
</dbReference>
<comment type="caution">
    <text evidence="2">The sequence shown here is derived from an EMBL/GenBank/DDBJ whole genome shotgun (WGS) entry which is preliminary data.</text>
</comment>
<evidence type="ECO:0000313" key="3">
    <source>
        <dbReference type="Proteomes" id="UP001528411"/>
    </source>
</evidence>
<evidence type="ECO:0000259" key="1">
    <source>
        <dbReference type="Pfam" id="PF21447"/>
    </source>
</evidence>
<dbReference type="EMBL" id="JAQOMS010000002">
    <property type="protein sequence ID" value="MDC2889445.1"/>
    <property type="molecule type" value="Genomic_DNA"/>
</dbReference>